<feature type="transmembrane region" description="Helical" evidence="1">
    <location>
        <begin position="6"/>
        <end position="24"/>
    </location>
</feature>
<keyword evidence="1" id="KW-1133">Transmembrane helix</keyword>
<gene>
    <name evidence="2" type="ORF">KFE25_000341</name>
</gene>
<reference evidence="2" key="1">
    <citation type="submission" date="2021-05" db="EMBL/GenBank/DDBJ databases">
        <title>The genome of the haptophyte Pavlova lutheri (Diacronema luteri, Pavlovales) - a model for lipid biosynthesis in eukaryotic algae.</title>
        <authorList>
            <person name="Hulatt C.J."/>
            <person name="Posewitz M.C."/>
        </authorList>
    </citation>
    <scope>NUCLEOTIDE SEQUENCE</scope>
    <source>
        <strain evidence="2">NIVA-4/92</strain>
    </source>
</reference>
<proteinExistence type="predicted"/>
<sequence length="385" mass="41467">MRDPVIFLISGAVTAVIGLGVNSMRNWYFSDARRFAAAACKAKISPQILQLGALPYVARAQVDAELGAFVKYPSTFINVVVGPRGVGKTTAVAHALEQTDGVLVFSVTGAHTLDTGIYAVLVDGTIGRTPSSSAALSQNQMVDYLAGAASRYRTRHPHATDWKPTIVFEVETKAQPATVGLAVQTMKNLVCDRAACYGFIVLGDAHAVYAMGSDTDRHRYVWLDDFTSAEADIYLDELGALTAADERELRPELYARASARAIGLSKLADELKLSAGKPARDVVRAFIDMQQKAGVMRVENLVKVAVDAAEVKFGKAGLHFIRLMKAMLKNGGSLPVTDAKYMCSEVGISDVLKLPKHHAISINTQTGVFTFYTPADRAAAEQNRV</sequence>
<evidence type="ECO:0000313" key="3">
    <source>
        <dbReference type="Proteomes" id="UP000751190"/>
    </source>
</evidence>
<keyword evidence="3" id="KW-1185">Reference proteome</keyword>
<keyword evidence="1" id="KW-0812">Transmembrane</keyword>
<name>A0A8J5XSC9_DIALT</name>
<organism evidence="2 3">
    <name type="scientific">Diacronema lutheri</name>
    <name type="common">Unicellular marine alga</name>
    <name type="synonym">Monochrysis lutheri</name>
    <dbReference type="NCBI Taxonomy" id="2081491"/>
    <lineage>
        <taxon>Eukaryota</taxon>
        <taxon>Haptista</taxon>
        <taxon>Haptophyta</taxon>
        <taxon>Pavlovophyceae</taxon>
        <taxon>Pavlovales</taxon>
        <taxon>Pavlovaceae</taxon>
        <taxon>Diacronema</taxon>
    </lineage>
</organism>
<dbReference type="Proteomes" id="UP000751190">
    <property type="component" value="Unassembled WGS sequence"/>
</dbReference>
<evidence type="ECO:0000313" key="2">
    <source>
        <dbReference type="EMBL" id="KAG8467025.1"/>
    </source>
</evidence>
<evidence type="ECO:0000256" key="1">
    <source>
        <dbReference type="SAM" id="Phobius"/>
    </source>
</evidence>
<accession>A0A8J5XSC9</accession>
<dbReference type="OrthoDB" id="10484243at2759"/>
<keyword evidence="1" id="KW-0472">Membrane</keyword>
<dbReference type="AlphaFoldDB" id="A0A8J5XSC9"/>
<dbReference type="EMBL" id="JAGTXO010000006">
    <property type="protein sequence ID" value="KAG8467025.1"/>
    <property type="molecule type" value="Genomic_DNA"/>
</dbReference>
<protein>
    <submittedName>
        <fullName evidence="2">Uncharacterized protein</fullName>
    </submittedName>
</protein>
<comment type="caution">
    <text evidence="2">The sequence shown here is derived from an EMBL/GenBank/DDBJ whole genome shotgun (WGS) entry which is preliminary data.</text>
</comment>